<dbReference type="InterPro" id="IPR056155">
    <property type="entry name" value="Beta-prop_IFT140_2nd"/>
</dbReference>
<accession>A0ABM4CB57</accession>
<dbReference type="RefSeq" id="XP_065658918.1">
    <property type="nucleotide sequence ID" value="XM_065802846.1"/>
</dbReference>
<dbReference type="PANTHER" id="PTHR15722:SF7">
    <property type="entry name" value="INTRAFLAGELLAR TRANSPORT PROTEIN 140 HOMOLOG"/>
    <property type="match status" value="1"/>
</dbReference>
<evidence type="ECO:0000259" key="6">
    <source>
        <dbReference type="Pfam" id="PF23385"/>
    </source>
</evidence>
<evidence type="ECO:0000256" key="1">
    <source>
        <dbReference type="ARBA" id="ARBA00004138"/>
    </source>
</evidence>
<evidence type="ECO:0000313" key="7">
    <source>
        <dbReference type="Proteomes" id="UP001652625"/>
    </source>
</evidence>
<dbReference type="PANTHER" id="PTHR15722">
    <property type="entry name" value="IFT140/172-RELATED"/>
    <property type="match status" value="1"/>
</dbReference>
<dbReference type="Proteomes" id="UP001652625">
    <property type="component" value="Chromosome 08"/>
</dbReference>
<keyword evidence="3" id="KW-0677">Repeat</keyword>
<keyword evidence="2" id="KW-0853">WD repeat</keyword>
<evidence type="ECO:0000313" key="8">
    <source>
        <dbReference type="RefSeq" id="XP_065658918.1"/>
    </source>
</evidence>
<reference evidence="8" key="1">
    <citation type="submission" date="2025-08" db="UniProtKB">
        <authorList>
            <consortium name="RefSeq"/>
        </authorList>
    </citation>
    <scope>IDENTIFICATION</scope>
</reference>
<dbReference type="GeneID" id="136083446"/>
<sequence length="285" mass="32725">MNNIKNAWKGIKDIINIKASLHKTPTQLNLNENIITDHATVSNISNIYFVSIREKVLNKIMPSKRTYSDFLNLPKANSFFIDPLSEDESNYITAPVLYVWEVESDKIQSFNFMSGESNYELLDDLLATQQQLTDAIKGYVPKSVFWDSIEPKLLVCETVRMSSINQEETSIEKDLYDNNSLIVTMFSCPKYGLVVQDHFKIDPSYTGLLGIDTPFCYFIQSGHHRDQCVARKTMRDFVEFENGDLVTKAAMMSYSYLSAIGNMDEAFKAIKSIKIYFFIYADIFF</sequence>
<dbReference type="Pfam" id="PF23385">
    <property type="entry name" value="Beta-prop_IFT140_2nd"/>
    <property type="match status" value="1"/>
</dbReference>
<evidence type="ECO:0000256" key="2">
    <source>
        <dbReference type="ARBA" id="ARBA00022574"/>
    </source>
</evidence>
<evidence type="ECO:0000256" key="5">
    <source>
        <dbReference type="ARBA" id="ARBA00023273"/>
    </source>
</evidence>
<proteinExistence type="predicted"/>
<keyword evidence="4" id="KW-0969">Cilium</keyword>
<organism evidence="7 8">
    <name type="scientific">Hydra vulgaris</name>
    <name type="common">Hydra</name>
    <name type="synonym">Hydra attenuata</name>
    <dbReference type="NCBI Taxonomy" id="6087"/>
    <lineage>
        <taxon>Eukaryota</taxon>
        <taxon>Metazoa</taxon>
        <taxon>Cnidaria</taxon>
        <taxon>Hydrozoa</taxon>
        <taxon>Hydroidolina</taxon>
        <taxon>Anthoathecata</taxon>
        <taxon>Aplanulata</taxon>
        <taxon>Hydridae</taxon>
        <taxon>Hydra</taxon>
    </lineage>
</organism>
<evidence type="ECO:0000256" key="3">
    <source>
        <dbReference type="ARBA" id="ARBA00022737"/>
    </source>
</evidence>
<gene>
    <name evidence="8" type="primary">LOC136083446</name>
</gene>
<feature type="domain" description="IFT140 second beta-propeller" evidence="6">
    <location>
        <begin position="89"/>
        <end position="220"/>
    </location>
</feature>
<name>A0ABM4CB57_HYDVU</name>
<keyword evidence="5" id="KW-0966">Cell projection</keyword>
<comment type="subcellular location">
    <subcellularLocation>
        <location evidence="1">Cell projection</location>
        <location evidence="1">Cilium</location>
    </subcellularLocation>
</comment>
<keyword evidence="7" id="KW-1185">Reference proteome</keyword>
<evidence type="ECO:0000256" key="4">
    <source>
        <dbReference type="ARBA" id="ARBA00023069"/>
    </source>
</evidence>
<protein>
    <submittedName>
        <fullName evidence="8">Intraflagellar transport protein 140 homolog</fullName>
    </submittedName>
</protein>